<dbReference type="InterPro" id="IPR036844">
    <property type="entry name" value="Hint_dom_sf"/>
</dbReference>
<dbReference type="EMBL" id="BJYG01000015">
    <property type="protein sequence ID" value="GEN63069.1"/>
    <property type="molecule type" value="Genomic_DNA"/>
</dbReference>
<dbReference type="Proteomes" id="UP000321746">
    <property type="component" value="Unassembled WGS sequence"/>
</dbReference>
<dbReference type="Gene3D" id="3.40.50.2000">
    <property type="entry name" value="Glycogen Phosphorylase B"/>
    <property type="match status" value="1"/>
</dbReference>
<evidence type="ECO:0000313" key="3">
    <source>
        <dbReference type="Proteomes" id="UP000321746"/>
    </source>
</evidence>
<reference evidence="2 3" key="1">
    <citation type="submission" date="2019-07" db="EMBL/GenBank/DDBJ databases">
        <title>Whole genome shotgun sequence of Acetobacter oeni NBRC 105207.</title>
        <authorList>
            <person name="Hosoyama A."/>
            <person name="Uohara A."/>
            <person name="Ohji S."/>
            <person name="Ichikawa N."/>
        </authorList>
    </citation>
    <scope>NUCLEOTIDE SEQUENCE [LARGE SCALE GENOMIC DNA]</scope>
    <source>
        <strain evidence="2 3">NBRC 105207</strain>
    </source>
</reference>
<evidence type="ECO:0000313" key="2">
    <source>
        <dbReference type="EMBL" id="GEN63069.1"/>
    </source>
</evidence>
<dbReference type="SUPFAM" id="SSF51294">
    <property type="entry name" value="Hedgehog/intein (Hint) domain"/>
    <property type="match status" value="1"/>
</dbReference>
<dbReference type="InterPro" id="IPR012332">
    <property type="entry name" value="Autotransporter_pectin_lyase_C"/>
</dbReference>
<gene>
    <name evidence="2" type="ORF">AOE01nite_12930</name>
</gene>
<feature type="domain" description="Hedgehog/Intein (Hint)" evidence="1">
    <location>
        <begin position="372"/>
        <end position="505"/>
    </location>
</feature>
<dbReference type="Pfam" id="PF13403">
    <property type="entry name" value="Hint_2"/>
    <property type="match status" value="1"/>
</dbReference>
<dbReference type="InterPro" id="IPR028992">
    <property type="entry name" value="Hedgehog/Intein_dom"/>
</dbReference>
<keyword evidence="3" id="KW-1185">Reference proteome</keyword>
<proteinExistence type="predicted"/>
<comment type="caution">
    <text evidence="2">The sequence shown here is derived from an EMBL/GenBank/DDBJ whole genome shotgun (WGS) entry which is preliminary data.</text>
</comment>
<name>A0A511XJE9_9PROT</name>
<evidence type="ECO:0000259" key="1">
    <source>
        <dbReference type="Pfam" id="PF13403"/>
    </source>
</evidence>
<sequence>MATIISSGTKTNQTDSSGTMLVYNGGVVDGLVVSSGATLRVSSDGTVNDLTLLSGGTISVGGTTASPAIVSGGEIEAGDTGVNVLSGGYLEGITVDSGATITGINTGAVASGLILEAGATENIITGGIDSGAILSGGTDGAAGAQQNVEAGASAVSATLYGNAVQLIAAGASAVDTTLSGGGSAVVANQVVSNGGYASNTTILSGAEQQVQQGGSACDITVSSGGESDVQSGGVVSGVTVDSSGFIQIAAGATASNITLNSGGSAYVLDNDGVGATVDNITVASGAILEIGGTDDAITNLTLSAGAELLIDLDPSDYTVSYASDAINILDSTGATADTISLASPIDGASDFTQTNATGSQAQTAFELTDIACYCPGTRIAVQNGEAPIETLQIGDLVRTASGALRPVRWIGRRSYAPAFVGKNKKLLPVTIKAGALASNVPVRDLSISPLHAMYVDGVLIPASSLVNGISIVQDEEPGEVSYIHLELESHDLLMAEGTPSETYVEDGSRGIFQNAADYYTLYPDAGRAEPVYCAPRVEGGEQLAKIWHRLAERARLNPDTDMPRHEQAPMSAADAETEEHLHGWLDFADRRKVSGWAWNQNQPWDKMQVDIFVDDEYLTTVSAADHRPDLVASGFGTGWAGFSFAFTRPLDPSVAHTIAVRYAGTDRHLNDSPRLLAASDEFNDELEAFVTRAISGLETDEERSRALRFVAHQADLICQAKAERDAGNREKAEHDRIRRLAGKSASKIPKLRRALVIDEQFPRQGHDAGSEAICSHIRALGRLGYHVTFTMPSTNIPQDLISVLEAEGVSVATAPFYASPEDLLRRQAGTFDVVYLHRAGLASSYAGLVRRYMSNSRLIYSVADLHYLRMARQAAVEGNAGLAREAGRMRTLEVTSALMSDVVVTHSAVEAEELRRLMPALKVHVVPWDIAAQPVKTSARQRQGVAFLGHYRHAPNRDAADWLVREIMPLVWQQAPHIRCVLAGTDMDAGIEALARAASPSCGGVEVTGRIENLRDGLFEQVRLGVAPLRYGAGIKGKVLETFAAGLPCVMTPMAAEGIDLPGGLSALVQKDAKHLAAEIVRLHDAPDLVDTMGNTACRLIAEKCGEHEVNTALAEALGRPEAALEAPEFFKASA</sequence>
<dbReference type="GO" id="GO:0016757">
    <property type="term" value="F:glycosyltransferase activity"/>
    <property type="evidence" value="ECO:0007669"/>
    <property type="project" value="TreeGrafter"/>
</dbReference>
<dbReference type="NCBIfam" id="TIGR04415">
    <property type="entry name" value="O_hepto_targRPT"/>
    <property type="match status" value="1"/>
</dbReference>
<dbReference type="Pfam" id="PF16168">
    <property type="entry name" value="AIDA"/>
    <property type="match status" value="1"/>
</dbReference>
<dbReference type="InterPro" id="IPR030930">
    <property type="entry name" value="AIDA"/>
</dbReference>
<organism evidence="2 3">
    <name type="scientific">Acetobacter oeni</name>
    <dbReference type="NCBI Taxonomy" id="304077"/>
    <lineage>
        <taxon>Bacteria</taxon>
        <taxon>Pseudomonadati</taxon>
        <taxon>Pseudomonadota</taxon>
        <taxon>Alphaproteobacteria</taxon>
        <taxon>Acetobacterales</taxon>
        <taxon>Acetobacteraceae</taxon>
        <taxon>Acetobacter</taxon>
    </lineage>
</organism>
<dbReference type="OrthoDB" id="9807209at2"/>
<dbReference type="Pfam" id="PF13692">
    <property type="entry name" value="Glyco_trans_1_4"/>
    <property type="match status" value="1"/>
</dbReference>
<accession>A0A511XJE9</accession>
<dbReference type="PANTHER" id="PTHR12526:SF600">
    <property type="entry name" value="GLYCOSYL TRANSFERASE GROUP 1"/>
    <property type="match status" value="1"/>
</dbReference>
<dbReference type="Gene3D" id="2.160.20.20">
    <property type="match status" value="2"/>
</dbReference>
<dbReference type="SUPFAM" id="SSF53756">
    <property type="entry name" value="UDP-Glycosyltransferase/glycogen phosphorylase"/>
    <property type="match status" value="1"/>
</dbReference>
<protein>
    <recommendedName>
        <fullName evidence="1">Hedgehog/Intein (Hint) domain-containing protein</fullName>
    </recommendedName>
</protein>
<dbReference type="AlphaFoldDB" id="A0A511XJE9"/>
<dbReference type="PANTHER" id="PTHR12526">
    <property type="entry name" value="GLYCOSYLTRANSFERASE"/>
    <property type="match status" value="1"/>
</dbReference>
<dbReference type="RefSeq" id="WP_146887291.1">
    <property type="nucleotide sequence ID" value="NZ_BJYG01000015.1"/>
</dbReference>